<dbReference type="OMA" id="VAAWSWC"/>
<dbReference type="GO" id="GO:0046872">
    <property type="term" value="F:metal ion binding"/>
    <property type="evidence" value="ECO:0007669"/>
    <property type="project" value="UniProtKB-KW"/>
</dbReference>
<dbReference type="PANTHER" id="PTHR13680:SF5">
    <property type="entry name" value="CDGSH IRON-SULFUR DOMAIN-CONTAINING PROTEIN 1"/>
    <property type="match status" value="1"/>
</dbReference>
<dbReference type="GO" id="GO:0005741">
    <property type="term" value="C:mitochondrial outer membrane"/>
    <property type="evidence" value="ECO:0007669"/>
    <property type="project" value="TreeGrafter"/>
</dbReference>
<dbReference type="InterPro" id="IPR045131">
    <property type="entry name" value="CISD1/2"/>
</dbReference>
<dbReference type="AlphaFoldDB" id="A0A8B7NA15"/>
<evidence type="ECO:0000256" key="1">
    <source>
        <dbReference type="ARBA" id="ARBA00008624"/>
    </source>
</evidence>
<feature type="domain" description="Iron-binding zinc finger CDGSH type" evidence="8">
    <location>
        <begin position="52"/>
        <end position="90"/>
    </location>
</feature>
<dbReference type="Pfam" id="PF09360">
    <property type="entry name" value="zf-CDGSH"/>
    <property type="match status" value="1"/>
</dbReference>
<keyword evidence="4" id="KW-0408">Iron</keyword>
<comment type="similarity">
    <text evidence="1">Belongs to the CISD protein family. CISD2 subfamily.</text>
</comment>
<dbReference type="SMART" id="SM00704">
    <property type="entry name" value="ZnF_CDGSH"/>
    <property type="match status" value="1"/>
</dbReference>
<dbReference type="GO" id="GO:0010506">
    <property type="term" value="P:regulation of autophagy"/>
    <property type="evidence" value="ECO:0007669"/>
    <property type="project" value="InterPro"/>
</dbReference>
<dbReference type="InterPro" id="IPR018967">
    <property type="entry name" value="FeS-contain_CDGSH-typ"/>
</dbReference>
<dbReference type="FunFam" id="3.40.5.90:FF:000001">
    <property type="entry name" value="CDGSH iron-sulfur domain-containing protein 1"/>
    <property type="match status" value="1"/>
</dbReference>
<keyword evidence="2" id="KW-0001">2Fe-2S</keyword>
<keyword evidence="9" id="KW-1185">Reference proteome</keyword>
<evidence type="ECO:0000256" key="6">
    <source>
        <dbReference type="ARBA" id="ARBA00034078"/>
    </source>
</evidence>
<protein>
    <submittedName>
        <fullName evidence="10">CDGSH iron-sulfur domain-containing protein 2 homolog B</fullName>
    </submittedName>
</protein>
<dbReference type="InterPro" id="IPR042216">
    <property type="entry name" value="MitoNEET_CISD"/>
</dbReference>
<keyword evidence="7" id="KW-0812">Transmembrane</keyword>
<sequence>MDFYKNLSGEQWMALLPFGVACVAIGYSAKTFLDKKTCGAQVNPCIRKNEAKVVNTVDIEEIGNQKAFCRCWRSEKFPYCDGSHNKHNETTGDNVGPLLVKKS</sequence>
<accession>A0A8B7NA15</accession>
<keyword evidence="5" id="KW-0411">Iron-sulfur</keyword>
<evidence type="ECO:0000256" key="3">
    <source>
        <dbReference type="ARBA" id="ARBA00022723"/>
    </source>
</evidence>
<organism evidence="9 10">
    <name type="scientific">Hyalella azteca</name>
    <name type="common">Amphipod</name>
    <dbReference type="NCBI Taxonomy" id="294128"/>
    <lineage>
        <taxon>Eukaryota</taxon>
        <taxon>Metazoa</taxon>
        <taxon>Ecdysozoa</taxon>
        <taxon>Arthropoda</taxon>
        <taxon>Crustacea</taxon>
        <taxon>Multicrustacea</taxon>
        <taxon>Malacostraca</taxon>
        <taxon>Eumalacostraca</taxon>
        <taxon>Peracarida</taxon>
        <taxon>Amphipoda</taxon>
        <taxon>Senticaudata</taxon>
        <taxon>Talitrida</taxon>
        <taxon>Talitroidea</taxon>
        <taxon>Hyalellidae</taxon>
        <taxon>Hyalella</taxon>
    </lineage>
</organism>
<dbReference type="PROSITE" id="PS51257">
    <property type="entry name" value="PROKAR_LIPOPROTEIN"/>
    <property type="match status" value="1"/>
</dbReference>
<dbReference type="GeneID" id="108667844"/>
<dbReference type="PANTHER" id="PTHR13680">
    <property type="entry name" value="CDGSH IRON-SULFUR DOMAIN-CONTAINING PROTEIN 1"/>
    <property type="match status" value="1"/>
</dbReference>
<dbReference type="CTD" id="493856"/>
<evidence type="ECO:0000256" key="4">
    <source>
        <dbReference type="ARBA" id="ARBA00023004"/>
    </source>
</evidence>
<keyword evidence="7" id="KW-0472">Membrane</keyword>
<dbReference type="OrthoDB" id="449252at2759"/>
<proteinExistence type="inferred from homology"/>
<evidence type="ECO:0000259" key="8">
    <source>
        <dbReference type="SMART" id="SM00704"/>
    </source>
</evidence>
<evidence type="ECO:0000313" key="9">
    <source>
        <dbReference type="Proteomes" id="UP000694843"/>
    </source>
</evidence>
<gene>
    <name evidence="10" type="primary">LOC108667844</name>
</gene>
<dbReference type="KEGG" id="hazt:108667844"/>
<dbReference type="RefSeq" id="XP_018010425.1">
    <property type="nucleotide sequence ID" value="XM_018154936.2"/>
</dbReference>
<dbReference type="Gene3D" id="3.40.5.90">
    <property type="entry name" value="CDGSH iron-sulfur domain, mitoNEET-type"/>
    <property type="match status" value="1"/>
</dbReference>
<evidence type="ECO:0000256" key="2">
    <source>
        <dbReference type="ARBA" id="ARBA00022714"/>
    </source>
</evidence>
<dbReference type="Proteomes" id="UP000694843">
    <property type="component" value="Unplaced"/>
</dbReference>
<reference evidence="10" key="1">
    <citation type="submission" date="2025-08" db="UniProtKB">
        <authorList>
            <consortium name="RefSeq"/>
        </authorList>
    </citation>
    <scope>IDENTIFICATION</scope>
    <source>
        <tissue evidence="10">Whole organism</tissue>
    </source>
</reference>
<comment type="cofactor">
    <cofactor evidence="6">
        <name>[2Fe-2S] cluster</name>
        <dbReference type="ChEBI" id="CHEBI:190135"/>
    </cofactor>
</comment>
<keyword evidence="3" id="KW-0479">Metal-binding</keyword>
<evidence type="ECO:0000256" key="7">
    <source>
        <dbReference type="SAM" id="Phobius"/>
    </source>
</evidence>
<name>A0A8B7NA15_HYAAZ</name>
<keyword evidence="7" id="KW-1133">Transmembrane helix</keyword>
<evidence type="ECO:0000313" key="10">
    <source>
        <dbReference type="RefSeq" id="XP_018010425.1"/>
    </source>
</evidence>
<dbReference type="GO" id="GO:0051537">
    <property type="term" value="F:2 iron, 2 sulfur cluster binding"/>
    <property type="evidence" value="ECO:0007669"/>
    <property type="project" value="UniProtKB-KW"/>
</dbReference>
<feature type="transmembrane region" description="Helical" evidence="7">
    <location>
        <begin position="12"/>
        <end position="29"/>
    </location>
</feature>
<evidence type="ECO:0000256" key="5">
    <source>
        <dbReference type="ARBA" id="ARBA00023014"/>
    </source>
</evidence>